<keyword evidence="3" id="KW-1185">Reference proteome</keyword>
<accession>A0A0C1TVM6</accession>
<organism evidence="2 3">
    <name type="scientific">Geobacter soli</name>
    <dbReference type="NCBI Taxonomy" id="1510391"/>
    <lineage>
        <taxon>Bacteria</taxon>
        <taxon>Pseudomonadati</taxon>
        <taxon>Thermodesulfobacteriota</taxon>
        <taxon>Desulfuromonadia</taxon>
        <taxon>Geobacterales</taxon>
        <taxon>Geobacteraceae</taxon>
        <taxon>Geobacter</taxon>
    </lineage>
</organism>
<reference evidence="2 3" key="1">
    <citation type="submission" date="2015-01" db="EMBL/GenBank/DDBJ databases">
        <title>Genome sequence of the anaerobic bacterium Geobacter soli GSS01, a dissimilatory Fe(III) reducer from soil.</title>
        <authorList>
            <person name="Yang G."/>
            <person name="Zhou S."/>
        </authorList>
    </citation>
    <scope>NUCLEOTIDE SEQUENCE [LARGE SCALE GENOMIC DNA]</scope>
    <source>
        <strain evidence="2 3">GSS01</strain>
    </source>
</reference>
<sequence>MDKFLLPLFVINLLLTITDAAVGYHAAPALMRHFTPDEEAAEHSTAGMRGMLGLVVALYMFFNCYGYYRGSGVMLLVVAGVILADMVAQIVLRKRVGQRSGE</sequence>
<dbReference type="AlphaFoldDB" id="A0A0C1TVM6"/>
<dbReference type="Proteomes" id="UP000031433">
    <property type="component" value="Unassembled WGS sequence"/>
</dbReference>
<gene>
    <name evidence="2" type="ORF">SE37_12730</name>
</gene>
<keyword evidence="1" id="KW-0812">Transmembrane</keyword>
<dbReference type="RefSeq" id="WP_039646903.1">
    <property type="nucleotide sequence ID" value="NZ_JXBL01000001.1"/>
</dbReference>
<evidence type="ECO:0000313" key="2">
    <source>
        <dbReference type="EMBL" id="KIE43433.1"/>
    </source>
</evidence>
<dbReference type="EMBL" id="JXBL01000001">
    <property type="protein sequence ID" value="KIE43433.1"/>
    <property type="molecule type" value="Genomic_DNA"/>
</dbReference>
<protein>
    <submittedName>
        <fullName evidence="2">Uncharacterized protein</fullName>
    </submittedName>
</protein>
<name>A0A0C1TVM6_9BACT</name>
<proteinExistence type="predicted"/>
<evidence type="ECO:0000313" key="3">
    <source>
        <dbReference type="Proteomes" id="UP000031433"/>
    </source>
</evidence>
<evidence type="ECO:0000256" key="1">
    <source>
        <dbReference type="SAM" id="Phobius"/>
    </source>
</evidence>
<feature type="transmembrane region" description="Helical" evidence="1">
    <location>
        <begin position="74"/>
        <end position="92"/>
    </location>
</feature>
<keyword evidence="1" id="KW-0472">Membrane</keyword>
<keyword evidence="1" id="KW-1133">Transmembrane helix</keyword>
<feature type="transmembrane region" description="Helical" evidence="1">
    <location>
        <begin position="44"/>
        <end position="62"/>
    </location>
</feature>
<comment type="caution">
    <text evidence="2">The sequence shown here is derived from an EMBL/GenBank/DDBJ whole genome shotgun (WGS) entry which is preliminary data.</text>
</comment>